<evidence type="ECO:0000313" key="5">
    <source>
        <dbReference type="Proteomes" id="UP000663824"/>
    </source>
</evidence>
<feature type="repeat" description="TPR" evidence="3">
    <location>
        <begin position="613"/>
        <end position="646"/>
    </location>
</feature>
<dbReference type="InterPro" id="IPR019734">
    <property type="entry name" value="TPR_rpt"/>
</dbReference>
<dbReference type="PANTHER" id="PTHR45641">
    <property type="entry name" value="TETRATRICOPEPTIDE REPEAT PROTEIN (AFU_ORTHOLOGUE AFUA_6G03870)"/>
    <property type="match status" value="1"/>
</dbReference>
<keyword evidence="1" id="KW-0677">Repeat</keyword>
<evidence type="ECO:0000256" key="2">
    <source>
        <dbReference type="ARBA" id="ARBA00022803"/>
    </source>
</evidence>
<accession>A0A816T0J6</accession>
<dbReference type="Pfam" id="PF13424">
    <property type="entry name" value="TPR_12"/>
    <property type="match status" value="2"/>
</dbReference>
<dbReference type="PROSITE" id="PS50005">
    <property type="entry name" value="TPR"/>
    <property type="match status" value="3"/>
</dbReference>
<dbReference type="PROSITE" id="PS50293">
    <property type="entry name" value="TPR_REGION"/>
    <property type="match status" value="1"/>
</dbReference>
<feature type="repeat" description="TPR" evidence="3">
    <location>
        <begin position="529"/>
        <end position="562"/>
    </location>
</feature>
<dbReference type="Pfam" id="PF13374">
    <property type="entry name" value="TPR_10"/>
    <property type="match status" value="1"/>
</dbReference>
<dbReference type="Proteomes" id="UP000663824">
    <property type="component" value="Unassembled WGS sequence"/>
</dbReference>
<dbReference type="EMBL" id="CAJNRE010010513">
    <property type="protein sequence ID" value="CAF2091707.1"/>
    <property type="molecule type" value="Genomic_DNA"/>
</dbReference>
<evidence type="ECO:0000256" key="1">
    <source>
        <dbReference type="ARBA" id="ARBA00022737"/>
    </source>
</evidence>
<keyword evidence="2 3" id="KW-0802">TPR repeat</keyword>
<organism evidence="4 5">
    <name type="scientific">Rotaria magnacalcarata</name>
    <dbReference type="NCBI Taxonomy" id="392030"/>
    <lineage>
        <taxon>Eukaryota</taxon>
        <taxon>Metazoa</taxon>
        <taxon>Spiralia</taxon>
        <taxon>Gnathifera</taxon>
        <taxon>Rotifera</taxon>
        <taxon>Eurotatoria</taxon>
        <taxon>Bdelloidea</taxon>
        <taxon>Philodinida</taxon>
        <taxon>Philodinidae</taxon>
        <taxon>Rotaria</taxon>
    </lineage>
</organism>
<name>A0A816T0J6_9BILA</name>
<dbReference type="Gene3D" id="1.25.40.10">
    <property type="entry name" value="Tetratricopeptide repeat domain"/>
    <property type="match status" value="2"/>
</dbReference>
<dbReference type="PANTHER" id="PTHR45641:SF1">
    <property type="entry name" value="AAA+ ATPASE DOMAIN-CONTAINING PROTEIN"/>
    <property type="match status" value="1"/>
</dbReference>
<evidence type="ECO:0000256" key="3">
    <source>
        <dbReference type="PROSITE-ProRule" id="PRU00339"/>
    </source>
</evidence>
<dbReference type="SUPFAM" id="SSF48452">
    <property type="entry name" value="TPR-like"/>
    <property type="match status" value="2"/>
</dbReference>
<dbReference type="Gene3D" id="3.90.176.10">
    <property type="entry name" value="Toxin ADP-ribosyltransferase, Chain A, domain 1"/>
    <property type="match status" value="1"/>
</dbReference>
<gene>
    <name evidence="4" type="ORF">MBJ925_LOCUS20465</name>
</gene>
<proteinExistence type="predicted"/>
<comment type="caution">
    <text evidence="4">The sequence shown here is derived from an EMBL/GenBank/DDBJ whole genome shotgun (WGS) entry which is preliminary data.</text>
</comment>
<dbReference type="SMART" id="SM00028">
    <property type="entry name" value="TPR"/>
    <property type="match status" value="4"/>
</dbReference>
<dbReference type="AlphaFoldDB" id="A0A816T0J6"/>
<dbReference type="SUPFAM" id="SSF56399">
    <property type="entry name" value="ADP-ribosylation"/>
    <property type="match status" value="1"/>
</dbReference>
<dbReference type="InterPro" id="IPR011990">
    <property type="entry name" value="TPR-like_helical_dom_sf"/>
</dbReference>
<dbReference type="PROSITE" id="PS51996">
    <property type="entry name" value="TR_MART"/>
    <property type="match status" value="1"/>
</dbReference>
<sequence>MAEATVITDTRKKKTDWQLFTNDGKFDSKLPPSQRFGLQKGFKVFLLSVPKFTIPKPTKPQPQVEHVENFIIVWLDQSIGQAKHKQQSKTQLQQIVNSVIMFTDPKQCHTFMSSIKDEKIFVVVSGKVEENFVSSIHDEKQLESIYILSSDKAKEETWISEYPEIRGIYTTILSLCKQLGKDVKNLDRSLLGFEVMELSLSNTTSKTNQQEALFMYDQLFRDIVLAVPDESIQDMYEFCEKQYRGNAQEQLFLKTLKEKYSSHSPVWWYSQEAFLYRMVNKALRTHQYDILYLLRVFIRHLHEEIVVKQKEESIGERKLFRGQGMDKETFDRIRMNKGGLLSITNFLSTSSELEAALRFARIALNNKKQVSVLMEITVDKNAVVPVANITDLSAYKMEQEWLFSMGSVFRIGSVESSPEGIWIIHLTFTNDQDEQLNALKEHFKKSMTDSNTCLNFAKLMHQLAAWKKSEYFYLMALENETGWQRRSVLFNDLAMVKGELEKYDEALAYYQKSLEIKDAQGSDSKADKATTYNNIATLYHKQKKKDQAIEYFQKAIETCNAQGNKEDELVATLHANIAMILDDQGKYEEALEKSEESLKIRIKIFPAIHPSVASGYGTIANILHSMGSYAKAIEYIQKAVDIDRQALPPDHPQTLLHMHNLDVFKQYQSN</sequence>
<evidence type="ECO:0000313" key="4">
    <source>
        <dbReference type="EMBL" id="CAF2091707.1"/>
    </source>
</evidence>
<protein>
    <submittedName>
        <fullName evidence="4">Uncharacterized protein</fullName>
    </submittedName>
</protein>
<reference evidence="4" key="1">
    <citation type="submission" date="2021-02" db="EMBL/GenBank/DDBJ databases">
        <authorList>
            <person name="Nowell W R."/>
        </authorList>
    </citation>
    <scope>NUCLEOTIDE SEQUENCE</scope>
</reference>
<feature type="repeat" description="TPR" evidence="3">
    <location>
        <begin position="487"/>
        <end position="520"/>
    </location>
</feature>